<evidence type="ECO:0000313" key="2">
    <source>
        <dbReference type="Proteomes" id="UP001059041"/>
    </source>
</evidence>
<organism evidence="1 2">
    <name type="scientific">Triplophysa rosa</name>
    <name type="common">Cave loach</name>
    <dbReference type="NCBI Taxonomy" id="992332"/>
    <lineage>
        <taxon>Eukaryota</taxon>
        <taxon>Metazoa</taxon>
        <taxon>Chordata</taxon>
        <taxon>Craniata</taxon>
        <taxon>Vertebrata</taxon>
        <taxon>Euteleostomi</taxon>
        <taxon>Actinopterygii</taxon>
        <taxon>Neopterygii</taxon>
        <taxon>Teleostei</taxon>
        <taxon>Ostariophysi</taxon>
        <taxon>Cypriniformes</taxon>
        <taxon>Nemacheilidae</taxon>
        <taxon>Triplophysa</taxon>
    </lineage>
</organism>
<protein>
    <submittedName>
        <fullName evidence="1">Uncharacterized protein</fullName>
    </submittedName>
</protein>
<sequence>MTPTSLKVNTRSKGCRGNQGVLSCNSERGHQMTLLRFVSACDVLPSVNRTAVYRTHQESLRLADIIQ</sequence>
<name>A0A9W7T8Y4_TRIRA</name>
<comment type="caution">
    <text evidence="1">The sequence shown here is derived from an EMBL/GenBank/DDBJ whole genome shotgun (WGS) entry which is preliminary data.</text>
</comment>
<dbReference type="Proteomes" id="UP001059041">
    <property type="component" value="Linkage Group LG24"/>
</dbReference>
<keyword evidence="2" id="KW-1185">Reference proteome</keyword>
<evidence type="ECO:0000313" key="1">
    <source>
        <dbReference type="EMBL" id="KAI7792201.1"/>
    </source>
</evidence>
<accession>A0A9W7T8Y4</accession>
<proteinExistence type="predicted"/>
<dbReference type="EMBL" id="JAFHDT010000024">
    <property type="protein sequence ID" value="KAI7792201.1"/>
    <property type="molecule type" value="Genomic_DNA"/>
</dbReference>
<dbReference type="AlphaFoldDB" id="A0A9W7T8Y4"/>
<gene>
    <name evidence="1" type="ORF">IRJ41_022157</name>
</gene>
<reference evidence="1" key="1">
    <citation type="submission" date="2021-02" db="EMBL/GenBank/DDBJ databases">
        <title>Comparative genomics reveals that relaxation of natural selection precedes convergent phenotypic evolution of cavefish.</title>
        <authorList>
            <person name="Peng Z."/>
        </authorList>
    </citation>
    <scope>NUCLEOTIDE SEQUENCE</scope>
    <source>
        <tissue evidence="1">Muscle</tissue>
    </source>
</reference>